<evidence type="ECO:0000313" key="5">
    <source>
        <dbReference type="Proteomes" id="UP001209854"/>
    </source>
</evidence>
<dbReference type="PROSITE" id="PS50088">
    <property type="entry name" value="ANK_REPEAT"/>
    <property type="match status" value="4"/>
</dbReference>
<dbReference type="Gene3D" id="1.25.40.20">
    <property type="entry name" value="Ankyrin repeat-containing domain"/>
    <property type="match status" value="1"/>
</dbReference>
<dbReference type="SMART" id="SM00248">
    <property type="entry name" value="ANK"/>
    <property type="match status" value="4"/>
</dbReference>
<dbReference type="PANTHER" id="PTHR24171">
    <property type="entry name" value="ANKYRIN REPEAT DOMAIN-CONTAINING PROTEIN 39-RELATED"/>
    <property type="match status" value="1"/>
</dbReference>
<dbReference type="RefSeq" id="WP_262563790.1">
    <property type="nucleotide sequence ID" value="NZ_JAPFCC010000001.1"/>
</dbReference>
<dbReference type="PROSITE" id="PS50297">
    <property type="entry name" value="ANK_REP_REGION"/>
    <property type="match status" value="4"/>
</dbReference>
<evidence type="ECO:0000313" key="4">
    <source>
        <dbReference type="EMBL" id="MCW7554052.1"/>
    </source>
</evidence>
<feature type="repeat" description="ANK" evidence="3">
    <location>
        <begin position="31"/>
        <end position="63"/>
    </location>
</feature>
<name>A0ABT3MXE2_9GAMM</name>
<dbReference type="SUPFAM" id="SSF48403">
    <property type="entry name" value="Ankyrin repeat"/>
    <property type="match status" value="1"/>
</dbReference>
<keyword evidence="1" id="KW-0677">Repeat</keyword>
<dbReference type="Proteomes" id="UP001209854">
    <property type="component" value="Unassembled WGS sequence"/>
</dbReference>
<evidence type="ECO:0000256" key="3">
    <source>
        <dbReference type="PROSITE-ProRule" id="PRU00023"/>
    </source>
</evidence>
<feature type="repeat" description="ANK" evidence="3">
    <location>
        <begin position="133"/>
        <end position="165"/>
    </location>
</feature>
<dbReference type="EMBL" id="JAPFCC010000001">
    <property type="protein sequence ID" value="MCW7554052.1"/>
    <property type="molecule type" value="Genomic_DNA"/>
</dbReference>
<accession>A0ABT3MXE2</accession>
<comment type="caution">
    <text evidence="4">The sequence shown here is derived from an EMBL/GenBank/DDBJ whole genome shotgun (WGS) entry which is preliminary data.</text>
</comment>
<evidence type="ECO:0000256" key="2">
    <source>
        <dbReference type="ARBA" id="ARBA00023043"/>
    </source>
</evidence>
<feature type="repeat" description="ANK" evidence="3">
    <location>
        <begin position="99"/>
        <end position="131"/>
    </location>
</feature>
<evidence type="ECO:0000256" key="1">
    <source>
        <dbReference type="ARBA" id="ARBA00022737"/>
    </source>
</evidence>
<sequence length="237" mass="26482">MLAEQFYCLMNVSDSIFIGFLTGTNYDNNGHDHSPLRTAVDKGDLLMAKLLIKHGANVNYDNNGYDYSPLRTAVDKGDLLMAELLIEHGANVNYDNNGYDHSPLWAAVNKGDLPLAKLLMKHGANVNYDNNGYDHSPLMTAVDKGDIEMAFVLIRKGANINVENKCKLTKLMEKYDTTPEALATTPFSLQAFAYRQVFALTESRKIPIDDYPLPLPVKEVLKDRTAFPFYRLASANN</sequence>
<keyword evidence="5" id="KW-1185">Reference proteome</keyword>
<proteinExistence type="predicted"/>
<gene>
    <name evidence="4" type="ORF">NX722_15790</name>
</gene>
<reference evidence="4 5" key="1">
    <citation type="submission" date="2022-10" db="EMBL/GenBank/DDBJ databases">
        <title>High-quality genome sequences of two octocoral-associated bacteria, Endozoicomonas euniceicola EF212 and Endozoicomonas gorgoniicola PS125.</title>
        <authorList>
            <person name="Chiou Y.-J."/>
            <person name="Chen Y.-H."/>
        </authorList>
    </citation>
    <scope>NUCLEOTIDE SEQUENCE [LARGE SCALE GENOMIC DNA]</scope>
    <source>
        <strain evidence="4 5">PS125</strain>
    </source>
</reference>
<dbReference type="InterPro" id="IPR002110">
    <property type="entry name" value="Ankyrin_rpt"/>
</dbReference>
<dbReference type="Pfam" id="PF12796">
    <property type="entry name" value="Ank_2"/>
    <property type="match status" value="2"/>
</dbReference>
<keyword evidence="2 3" id="KW-0040">ANK repeat</keyword>
<dbReference type="InterPro" id="IPR036770">
    <property type="entry name" value="Ankyrin_rpt-contain_sf"/>
</dbReference>
<organism evidence="4 5">
    <name type="scientific">Endozoicomonas gorgoniicola</name>
    <dbReference type="NCBI Taxonomy" id="1234144"/>
    <lineage>
        <taxon>Bacteria</taxon>
        <taxon>Pseudomonadati</taxon>
        <taxon>Pseudomonadota</taxon>
        <taxon>Gammaproteobacteria</taxon>
        <taxon>Oceanospirillales</taxon>
        <taxon>Endozoicomonadaceae</taxon>
        <taxon>Endozoicomonas</taxon>
    </lineage>
</organism>
<feature type="repeat" description="ANK" evidence="3">
    <location>
        <begin position="65"/>
        <end position="97"/>
    </location>
</feature>
<protein>
    <submittedName>
        <fullName evidence="4">Ankyrin repeat domain-containing protein</fullName>
    </submittedName>
</protein>